<proteinExistence type="predicted"/>
<evidence type="ECO:0000313" key="3">
    <source>
        <dbReference type="Proteomes" id="UP000031036"/>
    </source>
</evidence>
<feature type="region of interest" description="Disordered" evidence="1">
    <location>
        <begin position="68"/>
        <end position="87"/>
    </location>
</feature>
<sequence length="87" mass="10160">MKAALHFLNNVRRETQSVYSDESTVENVITGHHRLMKLESEIRRKEHHLNSRNRRGTCLANTQFCRPQTWEEDGKQPPESRRASDSG</sequence>
<feature type="compositionally biased region" description="Basic and acidic residues" evidence="1">
    <location>
        <begin position="72"/>
        <end position="87"/>
    </location>
</feature>
<protein>
    <submittedName>
        <fullName evidence="2">Uncharacterized protein</fullName>
    </submittedName>
</protein>
<organism evidence="2 3">
    <name type="scientific">Toxocara canis</name>
    <name type="common">Canine roundworm</name>
    <dbReference type="NCBI Taxonomy" id="6265"/>
    <lineage>
        <taxon>Eukaryota</taxon>
        <taxon>Metazoa</taxon>
        <taxon>Ecdysozoa</taxon>
        <taxon>Nematoda</taxon>
        <taxon>Chromadorea</taxon>
        <taxon>Rhabditida</taxon>
        <taxon>Spirurina</taxon>
        <taxon>Ascaridomorpha</taxon>
        <taxon>Ascaridoidea</taxon>
        <taxon>Toxocaridae</taxon>
        <taxon>Toxocara</taxon>
    </lineage>
</organism>
<evidence type="ECO:0000313" key="2">
    <source>
        <dbReference type="EMBL" id="KHN88200.1"/>
    </source>
</evidence>
<reference evidence="2 3" key="1">
    <citation type="submission" date="2014-11" db="EMBL/GenBank/DDBJ databases">
        <title>Genetic blueprint of the zoonotic pathogen Toxocara canis.</title>
        <authorList>
            <person name="Zhu X.-Q."/>
            <person name="Korhonen P.K."/>
            <person name="Cai H."/>
            <person name="Young N.D."/>
            <person name="Nejsum P."/>
            <person name="von Samson-Himmelstjerna G."/>
            <person name="Boag P.R."/>
            <person name="Tan P."/>
            <person name="Li Q."/>
            <person name="Min J."/>
            <person name="Yang Y."/>
            <person name="Wang X."/>
            <person name="Fang X."/>
            <person name="Hall R.S."/>
            <person name="Hofmann A."/>
            <person name="Sternberg P.W."/>
            <person name="Jex A.R."/>
            <person name="Gasser R.B."/>
        </authorList>
    </citation>
    <scope>NUCLEOTIDE SEQUENCE [LARGE SCALE GENOMIC DNA]</scope>
    <source>
        <strain evidence="2">PN_DK_2014</strain>
    </source>
</reference>
<name>A0A0B2W4P5_TOXCA</name>
<gene>
    <name evidence="2" type="ORF">Tcan_09456</name>
</gene>
<accession>A0A0B2W4P5</accession>
<comment type="caution">
    <text evidence="2">The sequence shown here is derived from an EMBL/GenBank/DDBJ whole genome shotgun (WGS) entry which is preliminary data.</text>
</comment>
<dbReference type="AlphaFoldDB" id="A0A0B2W4P5"/>
<keyword evidence="3" id="KW-1185">Reference proteome</keyword>
<dbReference type="Proteomes" id="UP000031036">
    <property type="component" value="Unassembled WGS sequence"/>
</dbReference>
<evidence type="ECO:0000256" key="1">
    <source>
        <dbReference type="SAM" id="MobiDB-lite"/>
    </source>
</evidence>
<dbReference type="EMBL" id="JPKZ01000257">
    <property type="protein sequence ID" value="KHN88200.1"/>
    <property type="molecule type" value="Genomic_DNA"/>
</dbReference>